<keyword evidence="2" id="KW-1133">Transmembrane helix</keyword>
<evidence type="ECO:0000313" key="5">
    <source>
        <dbReference type="Proteomes" id="UP000612282"/>
    </source>
</evidence>
<feature type="compositionally biased region" description="Low complexity" evidence="1">
    <location>
        <begin position="159"/>
        <end position="203"/>
    </location>
</feature>
<evidence type="ECO:0000256" key="2">
    <source>
        <dbReference type="SAM" id="Phobius"/>
    </source>
</evidence>
<reference evidence="4 5" key="1">
    <citation type="submission" date="2021-01" db="EMBL/GenBank/DDBJ databases">
        <title>Whole genome shotgun sequence of Actinoplanes couchii NBRC 106145.</title>
        <authorList>
            <person name="Komaki H."/>
            <person name="Tamura T."/>
        </authorList>
    </citation>
    <scope>NUCLEOTIDE SEQUENCE [LARGE SCALE GENOMIC DNA]</scope>
    <source>
        <strain evidence="4 5">NBRC 106145</strain>
    </source>
</reference>
<evidence type="ECO:0000256" key="1">
    <source>
        <dbReference type="SAM" id="MobiDB-lite"/>
    </source>
</evidence>
<feature type="transmembrane region" description="Helical" evidence="2">
    <location>
        <begin position="313"/>
        <end position="335"/>
    </location>
</feature>
<gene>
    <name evidence="4" type="ORF">Aco03nite_021700</name>
</gene>
<organism evidence="4 5">
    <name type="scientific">Actinoplanes couchii</name>
    <dbReference type="NCBI Taxonomy" id="403638"/>
    <lineage>
        <taxon>Bacteria</taxon>
        <taxon>Bacillati</taxon>
        <taxon>Actinomycetota</taxon>
        <taxon>Actinomycetes</taxon>
        <taxon>Micromonosporales</taxon>
        <taxon>Micromonosporaceae</taxon>
        <taxon>Actinoplanes</taxon>
    </lineage>
</organism>
<dbReference type="RefSeq" id="WP_203794815.1">
    <property type="nucleotide sequence ID" value="NZ_BAAAQE010000088.1"/>
</dbReference>
<accession>A0ABQ3X5H3</accession>
<keyword evidence="3" id="KW-0732">Signal</keyword>
<keyword evidence="2" id="KW-0472">Membrane</keyword>
<dbReference type="NCBIfam" id="TIGR01167">
    <property type="entry name" value="LPXTG_anchor"/>
    <property type="match status" value="1"/>
</dbReference>
<comment type="caution">
    <text evidence="4">The sequence shown here is derived from an EMBL/GenBank/DDBJ whole genome shotgun (WGS) entry which is preliminary data.</text>
</comment>
<feature type="chain" id="PRO_5046816763" description="LPXTG-motif cell wall anchor domain protein" evidence="3">
    <location>
        <begin position="29"/>
        <end position="344"/>
    </location>
</feature>
<sequence length="344" mass="36132">MNLSKSPLRRAAGLAAGAVLGLAGVAVAASPAYATDSDIKYTVRCDTATGDWVVDWTVTGNAPSGVNKFRFNRVDSTVGDGKPGGEQPVKEAPYKVSRQFVHEVNTPIAASQRVDGDLKYTRLTVVTEFDNRHRDMPRSNTAYFDGTCSEDEQPPQPEPSKSSASPEPSASESESASPSPSASSPSTSESQSPSPTPSSSETPELPDDLPGNPVPIYEVTCDTMTVGFDNPEDSIPIKLHFKTSKGEERDLTIAPGTKDSETFSAKDGFSVDVTVTVTYKGETYSEDFTLDYVNPGDDCDNGEGGGLPVTGAAAGGVAAGAAGLLAIGGLLFFMARRRKVKFTA</sequence>
<proteinExistence type="predicted"/>
<evidence type="ECO:0008006" key="6">
    <source>
        <dbReference type="Google" id="ProtNLM"/>
    </source>
</evidence>
<feature type="region of interest" description="Disordered" evidence="1">
    <location>
        <begin position="134"/>
        <end position="217"/>
    </location>
</feature>
<protein>
    <recommendedName>
        <fullName evidence="6">LPXTG-motif cell wall anchor domain protein</fullName>
    </recommendedName>
</protein>
<feature type="signal peptide" evidence="3">
    <location>
        <begin position="1"/>
        <end position="28"/>
    </location>
</feature>
<dbReference type="Proteomes" id="UP000612282">
    <property type="component" value="Unassembled WGS sequence"/>
</dbReference>
<keyword evidence="5" id="KW-1185">Reference proteome</keyword>
<keyword evidence="2" id="KW-0812">Transmembrane</keyword>
<evidence type="ECO:0000313" key="4">
    <source>
        <dbReference type="EMBL" id="GID53766.1"/>
    </source>
</evidence>
<name>A0ABQ3X5H3_9ACTN</name>
<dbReference type="EMBL" id="BOMG01000033">
    <property type="protein sequence ID" value="GID53766.1"/>
    <property type="molecule type" value="Genomic_DNA"/>
</dbReference>
<evidence type="ECO:0000256" key="3">
    <source>
        <dbReference type="SAM" id="SignalP"/>
    </source>
</evidence>